<keyword evidence="2" id="KW-0963">Cytoplasm</keyword>
<evidence type="ECO:0000313" key="11">
    <source>
        <dbReference type="EMBL" id="MUG70362.1"/>
    </source>
</evidence>
<keyword evidence="4" id="KW-0902">Two-component regulatory system</keyword>
<comment type="subcellular location">
    <subcellularLocation>
        <location evidence="1">Cytoplasm</location>
    </subcellularLocation>
</comment>
<dbReference type="InterPro" id="IPR018062">
    <property type="entry name" value="HTH_AraC-typ_CS"/>
</dbReference>
<dbReference type="SMART" id="SM00448">
    <property type="entry name" value="REC"/>
    <property type="match status" value="1"/>
</dbReference>
<dbReference type="GO" id="GO:0003700">
    <property type="term" value="F:DNA-binding transcription factor activity"/>
    <property type="evidence" value="ECO:0007669"/>
    <property type="project" value="InterPro"/>
</dbReference>
<reference evidence="11 12" key="1">
    <citation type="submission" date="2019-11" db="EMBL/GenBank/DDBJ databases">
        <title>Draft genome sequences of five Paenibacillus species of dairy origin.</title>
        <authorList>
            <person name="Olajide A.M."/>
            <person name="Chen S."/>
            <person name="Lapointe G."/>
        </authorList>
    </citation>
    <scope>NUCLEOTIDE SEQUENCE [LARGE SCALE GENOMIC DNA]</scope>
    <source>
        <strain evidence="11 12">2CS3</strain>
    </source>
</reference>
<protein>
    <submittedName>
        <fullName evidence="11">Response regulator</fullName>
    </submittedName>
</protein>
<accession>A0A7X3CSU0</accession>
<dbReference type="InterPro" id="IPR018060">
    <property type="entry name" value="HTH_AraC"/>
</dbReference>
<name>A0A7X3CSU0_9BACL</name>
<feature type="modified residue" description="4-aspartylphosphate" evidence="8">
    <location>
        <position position="57"/>
    </location>
</feature>
<dbReference type="PROSITE" id="PS00041">
    <property type="entry name" value="HTH_ARAC_FAMILY_1"/>
    <property type="match status" value="1"/>
</dbReference>
<dbReference type="GO" id="GO:0005737">
    <property type="term" value="C:cytoplasm"/>
    <property type="evidence" value="ECO:0007669"/>
    <property type="project" value="UniProtKB-SubCell"/>
</dbReference>
<evidence type="ECO:0000256" key="5">
    <source>
        <dbReference type="ARBA" id="ARBA00023015"/>
    </source>
</evidence>
<dbReference type="SUPFAM" id="SSF46689">
    <property type="entry name" value="Homeodomain-like"/>
    <property type="match status" value="2"/>
</dbReference>
<evidence type="ECO:0000256" key="2">
    <source>
        <dbReference type="ARBA" id="ARBA00022490"/>
    </source>
</evidence>
<keyword evidence="3 8" id="KW-0597">Phosphoprotein</keyword>
<dbReference type="PROSITE" id="PS50110">
    <property type="entry name" value="RESPONSE_REGULATORY"/>
    <property type="match status" value="1"/>
</dbReference>
<evidence type="ECO:0000256" key="6">
    <source>
        <dbReference type="ARBA" id="ARBA00023125"/>
    </source>
</evidence>
<dbReference type="InterPro" id="IPR020449">
    <property type="entry name" value="Tscrpt_reg_AraC-type_HTH"/>
</dbReference>
<organism evidence="11 12">
    <name type="scientific">Paenibacillus validus</name>
    <dbReference type="NCBI Taxonomy" id="44253"/>
    <lineage>
        <taxon>Bacteria</taxon>
        <taxon>Bacillati</taxon>
        <taxon>Bacillota</taxon>
        <taxon>Bacilli</taxon>
        <taxon>Bacillales</taxon>
        <taxon>Paenibacillaceae</taxon>
        <taxon>Paenibacillus</taxon>
    </lineage>
</organism>
<dbReference type="Proteomes" id="UP000450917">
    <property type="component" value="Unassembled WGS sequence"/>
</dbReference>
<dbReference type="PANTHER" id="PTHR42713">
    <property type="entry name" value="HISTIDINE KINASE-RELATED"/>
    <property type="match status" value="1"/>
</dbReference>
<evidence type="ECO:0000256" key="7">
    <source>
        <dbReference type="ARBA" id="ARBA00023163"/>
    </source>
</evidence>
<dbReference type="InterPro" id="IPR051552">
    <property type="entry name" value="HptR"/>
</dbReference>
<dbReference type="Gene3D" id="3.40.50.2300">
    <property type="match status" value="1"/>
</dbReference>
<dbReference type="Pfam" id="PF00072">
    <property type="entry name" value="Response_reg"/>
    <property type="match status" value="1"/>
</dbReference>
<dbReference type="PANTHER" id="PTHR42713:SF3">
    <property type="entry name" value="TRANSCRIPTIONAL REGULATORY PROTEIN HPTR"/>
    <property type="match status" value="1"/>
</dbReference>
<comment type="caution">
    <text evidence="11">The sequence shown here is derived from an EMBL/GenBank/DDBJ whole genome shotgun (WGS) entry which is preliminary data.</text>
</comment>
<gene>
    <name evidence="11" type="ORF">GNP93_06680</name>
</gene>
<sequence length="537" mass="62063">MKMIKAVIIDDDMTTIHGLTRSVRWNDYGIEVAGTAKNGREGLEQVRAHRPEIILTDIYMPVMDGIEMLKALREEGNRAEVIILSGYEDFKYAQSAVKLQVNDYLSKPATLDEIERVLQEVADKIRKKMHSEREEKELRELLERNLSTTKRQMLKGLLEPGFCQTAFFDKVSDYLKMDLSQQYFTVLLIEFFINRERNSYRPRDLSLFAYAVKNIVDELSQYKKGVYVADIQRNLITVIVSTPAQVKRENVKRQVTQMAAEFLENIQKYLKLQVWASVGLAADHVSGIPKSYASAIDLLAQREKMSDKQLITEEDIKDISKTTVRRPMESYQAIVDAVMMGQEDLVEERIAELTKNLHKGAIPSISVLREFSIDIVAVLALALHDHGLQVEDIHAGFNMYKELELLYSVDDFAAWLRDLLLPVCEVMNRRGSQKHRKTIEFIMRYVQEHYSEDITLDVLAEKVYLTRNYLSQIFKQATGENYNSYLTRVRMEKAKELMLSGNYKVFEISQMVGYKNNAYFSQLFKKHTGLNPSEINQ</sequence>
<evidence type="ECO:0000313" key="12">
    <source>
        <dbReference type="Proteomes" id="UP000450917"/>
    </source>
</evidence>
<evidence type="ECO:0000256" key="8">
    <source>
        <dbReference type="PROSITE-ProRule" id="PRU00169"/>
    </source>
</evidence>
<evidence type="ECO:0000259" key="10">
    <source>
        <dbReference type="PROSITE" id="PS50110"/>
    </source>
</evidence>
<keyword evidence="5" id="KW-0805">Transcription regulation</keyword>
<evidence type="ECO:0000256" key="4">
    <source>
        <dbReference type="ARBA" id="ARBA00023012"/>
    </source>
</evidence>
<dbReference type="GO" id="GO:0000160">
    <property type="term" value="P:phosphorelay signal transduction system"/>
    <property type="evidence" value="ECO:0007669"/>
    <property type="project" value="UniProtKB-KW"/>
</dbReference>
<proteinExistence type="predicted"/>
<dbReference type="InterPro" id="IPR011006">
    <property type="entry name" value="CheY-like_superfamily"/>
</dbReference>
<dbReference type="PRINTS" id="PR00032">
    <property type="entry name" value="HTHARAC"/>
</dbReference>
<dbReference type="AlphaFoldDB" id="A0A7X3CSU0"/>
<dbReference type="EMBL" id="WNZX01000004">
    <property type="protein sequence ID" value="MUG70362.1"/>
    <property type="molecule type" value="Genomic_DNA"/>
</dbReference>
<keyword evidence="7" id="KW-0804">Transcription</keyword>
<evidence type="ECO:0000259" key="9">
    <source>
        <dbReference type="PROSITE" id="PS01124"/>
    </source>
</evidence>
<feature type="domain" description="Response regulatory" evidence="10">
    <location>
        <begin position="5"/>
        <end position="122"/>
    </location>
</feature>
<dbReference type="PROSITE" id="PS01124">
    <property type="entry name" value="HTH_ARAC_FAMILY_2"/>
    <property type="match status" value="1"/>
</dbReference>
<keyword evidence="6" id="KW-0238">DNA-binding</keyword>
<dbReference type="Pfam" id="PF17853">
    <property type="entry name" value="GGDEF_2"/>
    <property type="match status" value="1"/>
</dbReference>
<dbReference type="SMART" id="SM00342">
    <property type="entry name" value="HTH_ARAC"/>
    <property type="match status" value="1"/>
</dbReference>
<dbReference type="Pfam" id="PF12833">
    <property type="entry name" value="HTH_18"/>
    <property type="match status" value="1"/>
</dbReference>
<dbReference type="Gene3D" id="1.10.10.60">
    <property type="entry name" value="Homeodomain-like"/>
    <property type="match status" value="2"/>
</dbReference>
<dbReference type="SUPFAM" id="SSF52172">
    <property type="entry name" value="CheY-like"/>
    <property type="match status" value="1"/>
</dbReference>
<dbReference type="InterPro" id="IPR041522">
    <property type="entry name" value="CdaR_GGDEF"/>
</dbReference>
<keyword evidence="12" id="KW-1185">Reference proteome</keyword>
<evidence type="ECO:0000256" key="3">
    <source>
        <dbReference type="ARBA" id="ARBA00022553"/>
    </source>
</evidence>
<feature type="domain" description="HTH araC/xylS-type" evidence="9">
    <location>
        <begin position="440"/>
        <end position="537"/>
    </location>
</feature>
<dbReference type="CDD" id="cd17536">
    <property type="entry name" value="REC_YesN-like"/>
    <property type="match status" value="1"/>
</dbReference>
<dbReference type="GO" id="GO:0043565">
    <property type="term" value="F:sequence-specific DNA binding"/>
    <property type="evidence" value="ECO:0007669"/>
    <property type="project" value="InterPro"/>
</dbReference>
<dbReference type="InterPro" id="IPR009057">
    <property type="entry name" value="Homeodomain-like_sf"/>
</dbReference>
<dbReference type="InterPro" id="IPR001789">
    <property type="entry name" value="Sig_transdc_resp-reg_receiver"/>
</dbReference>
<evidence type="ECO:0000256" key="1">
    <source>
        <dbReference type="ARBA" id="ARBA00004496"/>
    </source>
</evidence>